<sequence>MDESSGPVSSSGRMNESSGPVSTSTPLLPVYVLERSFLSMDILSPSDGSGGEYGFMSLSEDSSDS</sequence>
<proteinExistence type="predicted"/>
<name>A0A9I9DMK4_CUCME</name>
<dbReference type="Gramene" id="MELO3C021160.2.1">
    <property type="protein sequence ID" value="MELO3C021160.2.1"/>
    <property type="gene ID" value="MELO3C021160.2"/>
</dbReference>
<evidence type="ECO:0000256" key="1">
    <source>
        <dbReference type="SAM" id="MobiDB-lite"/>
    </source>
</evidence>
<organism evidence="2">
    <name type="scientific">Cucumis melo</name>
    <name type="common">Muskmelon</name>
    <dbReference type="NCBI Taxonomy" id="3656"/>
    <lineage>
        <taxon>Eukaryota</taxon>
        <taxon>Viridiplantae</taxon>
        <taxon>Streptophyta</taxon>
        <taxon>Embryophyta</taxon>
        <taxon>Tracheophyta</taxon>
        <taxon>Spermatophyta</taxon>
        <taxon>Magnoliopsida</taxon>
        <taxon>eudicotyledons</taxon>
        <taxon>Gunneridae</taxon>
        <taxon>Pentapetalae</taxon>
        <taxon>rosids</taxon>
        <taxon>fabids</taxon>
        <taxon>Cucurbitales</taxon>
        <taxon>Cucurbitaceae</taxon>
        <taxon>Benincaseae</taxon>
        <taxon>Cucumis</taxon>
    </lineage>
</organism>
<protein>
    <submittedName>
        <fullName evidence="2">Uncharacterized protein</fullName>
    </submittedName>
</protein>
<feature type="region of interest" description="Disordered" evidence="1">
    <location>
        <begin position="1"/>
        <end position="26"/>
    </location>
</feature>
<reference evidence="2" key="1">
    <citation type="submission" date="2023-03" db="UniProtKB">
        <authorList>
            <consortium name="EnsemblPlants"/>
        </authorList>
    </citation>
    <scope>IDENTIFICATION</scope>
</reference>
<dbReference type="AlphaFoldDB" id="A0A9I9DMK4"/>
<feature type="region of interest" description="Disordered" evidence="1">
    <location>
        <begin position="45"/>
        <end position="65"/>
    </location>
</feature>
<evidence type="ECO:0000313" key="2">
    <source>
        <dbReference type="EnsemblPlants" id="MELO3C021160.2.1"/>
    </source>
</evidence>
<accession>A0A9I9DMK4</accession>
<dbReference type="EnsemblPlants" id="MELO3C021160.2.1">
    <property type="protein sequence ID" value="MELO3C021160.2.1"/>
    <property type="gene ID" value="MELO3C021160.2"/>
</dbReference>